<reference evidence="2 3" key="1">
    <citation type="submission" date="2023-04" db="EMBL/GenBank/DDBJ databases">
        <title>Genome of Basidiobolus ranarum AG-B5.</title>
        <authorList>
            <person name="Stajich J.E."/>
            <person name="Carter-House D."/>
            <person name="Gryganskyi A."/>
        </authorList>
    </citation>
    <scope>NUCLEOTIDE SEQUENCE [LARGE SCALE GENOMIC DNA]</scope>
    <source>
        <strain evidence="2 3">AG-B5</strain>
    </source>
</reference>
<evidence type="ECO:0000256" key="1">
    <source>
        <dbReference type="SAM" id="SignalP"/>
    </source>
</evidence>
<keyword evidence="3" id="KW-1185">Reference proteome</keyword>
<protein>
    <submittedName>
        <fullName evidence="2">Uncharacterized protein</fullName>
    </submittedName>
</protein>
<organism evidence="2 3">
    <name type="scientific">Basidiobolus ranarum</name>
    <dbReference type="NCBI Taxonomy" id="34480"/>
    <lineage>
        <taxon>Eukaryota</taxon>
        <taxon>Fungi</taxon>
        <taxon>Fungi incertae sedis</taxon>
        <taxon>Zoopagomycota</taxon>
        <taxon>Entomophthoromycotina</taxon>
        <taxon>Basidiobolomycetes</taxon>
        <taxon>Basidiobolales</taxon>
        <taxon>Basidiobolaceae</taxon>
        <taxon>Basidiobolus</taxon>
    </lineage>
</organism>
<accession>A0ABR2W4E2</accession>
<dbReference type="EMBL" id="JASJQH010007052">
    <property type="protein sequence ID" value="KAK9719348.1"/>
    <property type="molecule type" value="Genomic_DNA"/>
</dbReference>
<dbReference type="Proteomes" id="UP001479436">
    <property type="component" value="Unassembled WGS sequence"/>
</dbReference>
<keyword evidence="1" id="KW-0732">Signal</keyword>
<evidence type="ECO:0000313" key="2">
    <source>
        <dbReference type="EMBL" id="KAK9719348.1"/>
    </source>
</evidence>
<evidence type="ECO:0000313" key="3">
    <source>
        <dbReference type="Proteomes" id="UP001479436"/>
    </source>
</evidence>
<sequence>MIFAKYTSLALLLSLSGLCGHANGLNLANTIKQQVFNIIQSTSYRPRSHFADGIYNPNLTCRSAILEAEKKYPKLSQCYSQMPLFFSSLNEVCDQKCFHDTVGAAQTVSESCGDLQLSSNSQRVYYSWADNGAATVACRKSDGVYCLSKVIRANVALENSLVKPVPTDKEKLRKEICLPCTEDFYKAVKKPGQEPVLYYYQIMHPERLFSAFEQYCGYTL</sequence>
<gene>
    <name evidence="2" type="ORF">K7432_004853</name>
</gene>
<comment type="caution">
    <text evidence="2">The sequence shown here is derived from an EMBL/GenBank/DDBJ whole genome shotgun (WGS) entry which is preliminary data.</text>
</comment>
<proteinExistence type="predicted"/>
<name>A0ABR2W4E2_9FUNG</name>
<feature type="chain" id="PRO_5046655702" evidence="1">
    <location>
        <begin position="25"/>
        <end position="220"/>
    </location>
</feature>
<feature type="signal peptide" evidence="1">
    <location>
        <begin position="1"/>
        <end position="24"/>
    </location>
</feature>